<accession>A0ABW7AFR7</accession>
<keyword evidence="2" id="KW-1185">Reference proteome</keyword>
<sequence>MRSRTPYEPPSAGSSPSAVFTAATGSYGGPVAEHTPAMMLVAARGPHRQPALVLLARPGRTCHRFRTGTPLEGLVSPAQGF</sequence>
<reference evidence="1 2" key="1">
    <citation type="submission" date="2024-10" db="EMBL/GenBank/DDBJ databases">
        <authorList>
            <person name="Topkara A.R."/>
            <person name="Saygin H."/>
        </authorList>
    </citation>
    <scope>NUCLEOTIDE SEQUENCE [LARGE SCALE GENOMIC DNA]</scope>
    <source>
        <strain evidence="1 2">M3C6</strain>
    </source>
</reference>
<evidence type="ECO:0000313" key="2">
    <source>
        <dbReference type="Proteomes" id="UP001603978"/>
    </source>
</evidence>
<name>A0ABW7AFR7_9ACTN</name>
<proteinExistence type="predicted"/>
<evidence type="ECO:0000313" key="1">
    <source>
        <dbReference type="EMBL" id="MFG1706167.1"/>
    </source>
</evidence>
<gene>
    <name evidence="1" type="ORF">ACFLIM_23520</name>
</gene>
<dbReference type="RefSeq" id="WP_393168777.1">
    <property type="nucleotide sequence ID" value="NZ_JBICRM010000014.1"/>
</dbReference>
<protein>
    <submittedName>
        <fullName evidence="1">Uncharacterized protein</fullName>
    </submittedName>
</protein>
<comment type="caution">
    <text evidence="1">The sequence shown here is derived from an EMBL/GenBank/DDBJ whole genome shotgun (WGS) entry which is preliminary data.</text>
</comment>
<dbReference type="EMBL" id="JBICRM010000014">
    <property type="protein sequence ID" value="MFG1706167.1"/>
    <property type="molecule type" value="Genomic_DNA"/>
</dbReference>
<organism evidence="1 2">
    <name type="scientific">Nonomuraea marmarensis</name>
    <dbReference type="NCBI Taxonomy" id="3351344"/>
    <lineage>
        <taxon>Bacteria</taxon>
        <taxon>Bacillati</taxon>
        <taxon>Actinomycetota</taxon>
        <taxon>Actinomycetes</taxon>
        <taxon>Streptosporangiales</taxon>
        <taxon>Streptosporangiaceae</taxon>
        <taxon>Nonomuraea</taxon>
    </lineage>
</organism>
<dbReference type="Proteomes" id="UP001603978">
    <property type="component" value="Unassembled WGS sequence"/>
</dbReference>